<name>A0A521C6L3_9FLAO</name>
<dbReference type="AlphaFoldDB" id="A0A521C6L3"/>
<accession>A0A521C6L3</accession>
<evidence type="ECO:0000313" key="2">
    <source>
        <dbReference type="EMBL" id="SMO54320.1"/>
    </source>
</evidence>
<organism evidence="2 3">
    <name type="scientific">Chryseobacterium rhizoplanae</name>
    <dbReference type="NCBI Taxonomy" id="1609531"/>
    <lineage>
        <taxon>Bacteria</taxon>
        <taxon>Pseudomonadati</taxon>
        <taxon>Bacteroidota</taxon>
        <taxon>Flavobacteriia</taxon>
        <taxon>Flavobacteriales</taxon>
        <taxon>Weeksellaceae</taxon>
        <taxon>Chryseobacterium group</taxon>
        <taxon>Chryseobacterium</taxon>
    </lineage>
</organism>
<dbReference type="InterPro" id="IPR032293">
    <property type="entry name" value="DUF4840"/>
</dbReference>
<dbReference type="Proteomes" id="UP000316916">
    <property type="component" value="Unassembled WGS sequence"/>
</dbReference>
<dbReference type="Pfam" id="PF16128">
    <property type="entry name" value="DUF4840"/>
    <property type="match status" value="1"/>
</dbReference>
<evidence type="ECO:0000313" key="3">
    <source>
        <dbReference type="Proteomes" id="UP000316916"/>
    </source>
</evidence>
<dbReference type="PROSITE" id="PS51257">
    <property type="entry name" value="PROKAR_LIPOPROTEIN"/>
    <property type="match status" value="1"/>
</dbReference>
<protein>
    <recommendedName>
        <fullName evidence="4">DUF4840 domain-containing protein</fullName>
    </recommendedName>
</protein>
<dbReference type="EMBL" id="FXTC01000002">
    <property type="protein sequence ID" value="SMO54320.1"/>
    <property type="molecule type" value="Genomic_DNA"/>
</dbReference>
<feature type="signal peptide" evidence="1">
    <location>
        <begin position="1"/>
        <end position="26"/>
    </location>
</feature>
<sequence>MFNEKNNAMKRLTVPRFFITVLMVLAGFFALSSCNDNDGPDIPPVKMEDLKGNYKGKLVIVQGSSKREGIKEFKVKKDTISFDEFPITEIVKTVVKDPAKAEAALKTMGKVKYDLKYAAVINTSNNVIELTFAPKTMELQIPVDGANKKTVVEFVAKQKGYYVGLDQTLRYALTAEKITVDGTLVTPYTVIDYNFPFCIKN</sequence>
<reference evidence="2 3" key="1">
    <citation type="submission" date="2017-05" db="EMBL/GenBank/DDBJ databases">
        <authorList>
            <person name="Varghese N."/>
            <person name="Submissions S."/>
        </authorList>
    </citation>
    <scope>NUCLEOTIDE SEQUENCE [LARGE SCALE GENOMIC DNA]</scope>
    <source>
        <strain evidence="2 3">DSM 29371</strain>
    </source>
</reference>
<gene>
    <name evidence="2" type="ORF">SAMN06265171_102436</name>
</gene>
<proteinExistence type="predicted"/>
<feature type="chain" id="PRO_5021878084" description="DUF4840 domain-containing protein" evidence="1">
    <location>
        <begin position="27"/>
        <end position="201"/>
    </location>
</feature>
<evidence type="ECO:0000256" key="1">
    <source>
        <dbReference type="SAM" id="SignalP"/>
    </source>
</evidence>
<keyword evidence="1" id="KW-0732">Signal</keyword>
<evidence type="ECO:0008006" key="4">
    <source>
        <dbReference type="Google" id="ProtNLM"/>
    </source>
</evidence>
<keyword evidence="3" id="KW-1185">Reference proteome</keyword>